<dbReference type="HOGENOM" id="CLU_081277_1_0_5"/>
<dbReference type="EMBL" id="CP001349">
    <property type="protein sequence ID" value="ACL55906.1"/>
    <property type="molecule type" value="Genomic_DNA"/>
</dbReference>
<reference evidence="2 3" key="1">
    <citation type="submission" date="2009-01" db="EMBL/GenBank/DDBJ databases">
        <title>Complete sequence of chromosome of Methylobacterium nodulans ORS 2060.</title>
        <authorList>
            <consortium name="US DOE Joint Genome Institute"/>
            <person name="Lucas S."/>
            <person name="Copeland A."/>
            <person name="Lapidus A."/>
            <person name="Glavina del Rio T."/>
            <person name="Dalin E."/>
            <person name="Tice H."/>
            <person name="Bruce D."/>
            <person name="Goodwin L."/>
            <person name="Pitluck S."/>
            <person name="Sims D."/>
            <person name="Brettin T."/>
            <person name="Detter J.C."/>
            <person name="Han C."/>
            <person name="Larimer F."/>
            <person name="Land M."/>
            <person name="Hauser L."/>
            <person name="Kyrpides N."/>
            <person name="Ivanova N."/>
            <person name="Marx C.J."/>
            <person name="Richardson P."/>
        </authorList>
    </citation>
    <scope>NUCLEOTIDE SEQUENCE [LARGE SCALE GENOMIC DNA]</scope>
    <source>
        <strain evidence="3">LMG 21967 / CNCM I-2342 / ORS 2060</strain>
    </source>
</reference>
<proteinExistence type="predicted"/>
<feature type="compositionally biased region" description="Basic and acidic residues" evidence="1">
    <location>
        <begin position="16"/>
        <end position="25"/>
    </location>
</feature>
<organism evidence="2 3">
    <name type="scientific">Methylobacterium nodulans (strain LMG 21967 / CNCM I-2342 / ORS 2060)</name>
    <dbReference type="NCBI Taxonomy" id="460265"/>
    <lineage>
        <taxon>Bacteria</taxon>
        <taxon>Pseudomonadati</taxon>
        <taxon>Pseudomonadota</taxon>
        <taxon>Alphaproteobacteria</taxon>
        <taxon>Hyphomicrobiales</taxon>
        <taxon>Methylobacteriaceae</taxon>
        <taxon>Methylobacterium</taxon>
    </lineage>
</organism>
<gene>
    <name evidence="2" type="ordered locus">Mnod_0883</name>
</gene>
<feature type="region of interest" description="Disordered" evidence="1">
    <location>
        <begin position="240"/>
        <end position="263"/>
    </location>
</feature>
<keyword evidence="3" id="KW-1185">Reference proteome</keyword>
<dbReference type="AlphaFoldDB" id="B8IGK6"/>
<feature type="region of interest" description="Disordered" evidence="1">
    <location>
        <begin position="1"/>
        <end position="35"/>
    </location>
</feature>
<accession>B8IGK6</accession>
<dbReference type="eggNOG" id="ENOG50335XC">
    <property type="taxonomic scope" value="Bacteria"/>
</dbReference>
<feature type="compositionally biased region" description="Basic residues" evidence="1">
    <location>
        <begin position="253"/>
        <end position="263"/>
    </location>
</feature>
<protein>
    <submittedName>
        <fullName evidence="2">Uncharacterized protein</fullName>
    </submittedName>
</protein>
<evidence type="ECO:0000313" key="3">
    <source>
        <dbReference type="Proteomes" id="UP000008207"/>
    </source>
</evidence>
<evidence type="ECO:0000313" key="2">
    <source>
        <dbReference type="EMBL" id="ACL55906.1"/>
    </source>
</evidence>
<sequence>MSKQLPTEPASPRQPTKHEKQAIERARKRHQARPAPLAYELEIKPGNELSLGAPHADEAGQYLRLIDTFGTASDNFARHMLGWLGAAVREPGKSAPTPQQLNAGLAAVAGISPRDEVEAMLAVQMVATNEAAMSMLGQARSAADPAVMERFGTLATKLQRTLIAQAEALAKLRRGGEQTVRVEHVHVYAGGQAIVGAVSATPGGRGAIEMEHQAHATDPRALAHAPGASMRCPDETRVGLPVTGREGADAMPHARRRSRKRRA</sequence>
<evidence type="ECO:0000256" key="1">
    <source>
        <dbReference type="SAM" id="MobiDB-lite"/>
    </source>
</evidence>
<dbReference type="KEGG" id="mno:Mnod_0883"/>
<name>B8IGK6_METNO</name>
<dbReference type="OrthoDB" id="7432673at2"/>
<dbReference type="RefSeq" id="WP_015927608.1">
    <property type="nucleotide sequence ID" value="NC_011894.1"/>
</dbReference>
<dbReference type="Proteomes" id="UP000008207">
    <property type="component" value="Chromosome"/>
</dbReference>